<dbReference type="PANTHER" id="PTHR33671:SF2">
    <property type="entry name" value="N-METHYLTRANSFERASE, PUTATIVE (DUF688)-RELATED"/>
    <property type="match status" value="1"/>
</dbReference>
<evidence type="ECO:0000313" key="3">
    <source>
        <dbReference type="Proteomes" id="UP001237642"/>
    </source>
</evidence>
<comment type="caution">
    <text evidence="2">The sequence shown here is derived from an EMBL/GenBank/DDBJ whole genome shotgun (WGS) entry which is preliminary data.</text>
</comment>
<reference evidence="2" key="2">
    <citation type="submission" date="2023-05" db="EMBL/GenBank/DDBJ databases">
        <authorList>
            <person name="Schelkunov M.I."/>
        </authorList>
    </citation>
    <scope>NUCLEOTIDE SEQUENCE</scope>
    <source>
        <strain evidence="2">Hsosn_3</strain>
        <tissue evidence="2">Leaf</tissue>
    </source>
</reference>
<dbReference type="InterPro" id="IPR007789">
    <property type="entry name" value="DUF688"/>
</dbReference>
<accession>A0AAD8N757</accession>
<feature type="region of interest" description="Disordered" evidence="1">
    <location>
        <begin position="49"/>
        <end position="68"/>
    </location>
</feature>
<gene>
    <name evidence="2" type="ORF">POM88_007036</name>
</gene>
<keyword evidence="3" id="KW-1185">Reference proteome</keyword>
<sequence>MIDRFLPSTKAMNYEVPQYSPRKQHVVQEQTRPILKVVNRDKSSLWYGPNVDYEEEESNNGDDDYDVHGDLPAKSCGLNTLLGMHGKMRRKLSTGSRAHEISSSAGSCRKNVNEIFNILRDTKATVFEQRLVRDLHFSKLSYIALRRPRP</sequence>
<evidence type="ECO:0000313" key="2">
    <source>
        <dbReference type="EMBL" id="KAK1397173.1"/>
    </source>
</evidence>
<feature type="compositionally biased region" description="Acidic residues" evidence="1">
    <location>
        <begin position="52"/>
        <end position="65"/>
    </location>
</feature>
<dbReference type="EMBL" id="JAUIZM010000002">
    <property type="protein sequence ID" value="KAK1397173.1"/>
    <property type="molecule type" value="Genomic_DNA"/>
</dbReference>
<reference evidence="2" key="1">
    <citation type="submission" date="2023-02" db="EMBL/GenBank/DDBJ databases">
        <title>Genome of toxic invasive species Heracleum sosnowskyi carries increased number of genes despite the absence of recent whole-genome duplications.</title>
        <authorList>
            <person name="Schelkunov M."/>
            <person name="Shtratnikova V."/>
            <person name="Makarenko M."/>
            <person name="Klepikova A."/>
            <person name="Omelchenko D."/>
            <person name="Novikova G."/>
            <person name="Obukhova E."/>
            <person name="Bogdanov V."/>
            <person name="Penin A."/>
            <person name="Logacheva M."/>
        </authorList>
    </citation>
    <scope>NUCLEOTIDE SEQUENCE</scope>
    <source>
        <strain evidence="2">Hsosn_3</strain>
        <tissue evidence="2">Leaf</tissue>
    </source>
</reference>
<dbReference type="Proteomes" id="UP001237642">
    <property type="component" value="Unassembled WGS sequence"/>
</dbReference>
<dbReference type="PANTHER" id="PTHR33671">
    <property type="entry name" value="N-METHYLTRANSFERASE, PUTATIVE (DUF688)-RELATED"/>
    <property type="match status" value="1"/>
</dbReference>
<proteinExistence type="predicted"/>
<organism evidence="2 3">
    <name type="scientific">Heracleum sosnowskyi</name>
    <dbReference type="NCBI Taxonomy" id="360622"/>
    <lineage>
        <taxon>Eukaryota</taxon>
        <taxon>Viridiplantae</taxon>
        <taxon>Streptophyta</taxon>
        <taxon>Embryophyta</taxon>
        <taxon>Tracheophyta</taxon>
        <taxon>Spermatophyta</taxon>
        <taxon>Magnoliopsida</taxon>
        <taxon>eudicotyledons</taxon>
        <taxon>Gunneridae</taxon>
        <taxon>Pentapetalae</taxon>
        <taxon>asterids</taxon>
        <taxon>campanulids</taxon>
        <taxon>Apiales</taxon>
        <taxon>Apiaceae</taxon>
        <taxon>Apioideae</taxon>
        <taxon>apioid superclade</taxon>
        <taxon>Tordylieae</taxon>
        <taxon>Tordyliinae</taxon>
        <taxon>Heracleum</taxon>
    </lineage>
</organism>
<dbReference type="Pfam" id="PF05097">
    <property type="entry name" value="DUF688"/>
    <property type="match status" value="1"/>
</dbReference>
<name>A0AAD8N757_9APIA</name>
<protein>
    <submittedName>
        <fullName evidence="2">Uncharacterized protein</fullName>
    </submittedName>
</protein>
<dbReference type="AlphaFoldDB" id="A0AAD8N757"/>
<evidence type="ECO:0000256" key="1">
    <source>
        <dbReference type="SAM" id="MobiDB-lite"/>
    </source>
</evidence>